<dbReference type="PANTHER" id="PTHR36689">
    <property type="entry name" value="COLORECTAL CANCER-ASSOCIATED PROTEIN 2"/>
    <property type="match status" value="1"/>
</dbReference>
<keyword evidence="7" id="KW-1185">Reference proteome</keyword>
<comment type="caution">
    <text evidence="6">The sequence shown here is derived from an EMBL/GenBank/DDBJ whole genome shotgun (WGS) entry which is preliminary data.</text>
</comment>
<dbReference type="AlphaFoldDB" id="A0A5A9MY32"/>
<evidence type="ECO:0000259" key="5">
    <source>
        <dbReference type="PROSITE" id="PS52003"/>
    </source>
</evidence>
<accession>A0A5A9MY32</accession>
<keyword evidence="2" id="KW-0010">Activator</keyword>
<dbReference type="EMBL" id="SOYY01000025">
    <property type="protein sequence ID" value="KAA0701889.1"/>
    <property type="molecule type" value="Genomic_DNA"/>
</dbReference>
<evidence type="ECO:0000313" key="7">
    <source>
        <dbReference type="Proteomes" id="UP000324632"/>
    </source>
</evidence>
<dbReference type="PANTHER" id="PTHR36689:SF1">
    <property type="entry name" value="POU CLASS 2 HOMEOBOX ASSOCIATING FACTOR 3"/>
    <property type="match status" value="1"/>
</dbReference>
<sequence length="237" mass="26893">MSSFSADKTKVYQGVRVKTTVKELLQKHRALQAQKTSTKSQAMTSRDVCSTTLNSQLDVYPGRQAQDPYFPTRSFTEHVNVPMENAYDHQQMMNMMPPETFNNNFVCPTSTQWANGYLPSNTDIYGNNLVSKSPSDSFNLPSPVDYNSYSPPQSHSSSSSCYSSPTRMDLNSSFSAENYHYQHCNLQHCFCLSQWSNLQEGMTTSEYAPYGSSDCFFSYAGDSYFRRDISNSEMCYL</sequence>
<evidence type="ECO:0000256" key="1">
    <source>
        <dbReference type="ARBA" id="ARBA00023015"/>
    </source>
</evidence>
<dbReference type="GO" id="GO:0003677">
    <property type="term" value="F:DNA binding"/>
    <property type="evidence" value="ECO:0007669"/>
    <property type="project" value="InterPro"/>
</dbReference>
<feature type="region of interest" description="Disordered" evidence="4">
    <location>
        <begin position="142"/>
        <end position="164"/>
    </location>
</feature>
<evidence type="ECO:0000256" key="3">
    <source>
        <dbReference type="ARBA" id="ARBA00023163"/>
    </source>
</evidence>
<name>A0A5A9MY32_9TELE</name>
<dbReference type="InterPro" id="IPR047571">
    <property type="entry name" value="OCA"/>
</dbReference>
<protein>
    <recommendedName>
        <fullName evidence="5">OCA domain-containing protein</fullName>
    </recommendedName>
</protein>
<evidence type="ECO:0000313" key="6">
    <source>
        <dbReference type="EMBL" id="KAA0701889.1"/>
    </source>
</evidence>
<dbReference type="PROSITE" id="PS52003">
    <property type="entry name" value="OCA"/>
    <property type="match status" value="1"/>
</dbReference>
<proteinExistence type="predicted"/>
<gene>
    <name evidence="6" type="ORF">E1301_Tti019057</name>
</gene>
<keyword evidence="1" id="KW-0805">Transcription regulation</keyword>
<feature type="compositionally biased region" description="Low complexity" evidence="4">
    <location>
        <begin position="146"/>
        <end position="164"/>
    </location>
</feature>
<dbReference type="InterPro" id="IPR043265">
    <property type="entry name" value="OCAT2"/>
</dbReference>
<dbReference type="Proteomes" id="UP000324632">
    <property type="component" value="Chromosome 25"/>
</dbReference>
<evidence type="ECO:0000256" key="2">
    <source>
        <dbReference type="ARBA" id="ARBA00023159"/>
    </source>
</evidence>
<dbReference type="GO" id="GO:0070974">
    <property type="term" value="F:POU domain binding"/>
    <property type="evidence" value="ECO:0007669"/>
    <property type="project" value="InterPro"/>
</dbReference>
<reference evidence="6 7" key="1">
    <citation type="journal article" date="2019" name="Mol. Ecol. Resour.">
        <title>Chromosome-level genome assembly of Triplophysa tibetana, a fish adapted to the harsh high-altitude environment of the Tibetan Plateau.</title>
        <authorList>
            <person name="Yang X."/>
            <person name="Liu H."/>
            <person name="Ma Z."/>
            <person name="Zou Y."/>
            <person name="Zou M."/>
            <person name="Mao Y."/>
            <person name="Li X."/>
            <person name="Wang H."/>
            <person name="Chen T."/>
            <person name="Wang W."/>
            <person name="Yang R."/>
        </authorList>
    </citation>
    <scope>NUCLEOTIDE SEQUENCE [LARGE SCALE GENOMIC DNA]</scope>
    <source>
        <strain evidence="6">TTIB1903HZAU</strain>
        <tissue evidence="6">Muscle</tissue>
    </source>
</reference>
<evidence type="ECO:0000256" key="4">
    <source>
        <dbReference type="SAM" id="MobiDB-lite"/>
    </source>
</evidence>
<organism evidence="6 7">
    <name type="scientific">Triplophysa tibetana</name>
    <dbReference type="NCBI Taxonomy" id="1572043"/>
    <lineage>
        <taxon>Eukaryota</taxon>
        <taxon>Metazoa</taxon>
        <taxon>Chordata</taxon>
        <taxon>Craniata</taxon>
        <taxon>Vertebrata</taxon>
        <taxon>Euteleostomi</taxon>
        <taxon>Actinopterygii</taxon>
        <taxon>Neopterygii</taxon>
        <taxon>Teleostei</taxon>
        <taxon>Ostariophysi</taxon>
        <taxon>Cypriniformes</taxon>
        <taxon>Nemacheilidae</taxon>
        <taxon>Triplophysa</taxon>
    </lineage>
</organism>
<keyword evidence="3" id="KW-0804">Transcription</keyword>
<feature type="domain" description="OCA" evidence="5">
    <location>
        <begin position="9"/>
        <end position="31"/>
    </location>
</feature>